<evidence type="ECO:0000313" key="7">
    <source>
        <dbReference type="Proteomes" id="UP001174909"/>
    </source>
</evidence>
<evidence type="ECO:0000256" key="1">
    <source>
        <dbReference type="ARBA" id="ARBA00022499"/>
    </source>
</evidence>
<accession>A0AA35W8J2</accession>
<dbReference type="PANTHER" id="PTHR21446:SF12">
    <property type="entry name" value="POTASSIUM CHANNEL TETRAMERIZATION DOMAIN CONTAINING 1"/>
    <property type="match status" value="1"/>
</dbReference>
<feature type="region of interest" description="Disordered" evidence="4">
    <location>
        <begin position="481"/>
        <end position="500"/>
    </location>
</feature>
<organism evidence="6 7">
    <name type="scientific">Geodia barretti</name>
    <name type="common">Barrett's horny sponge</name>
    <dbReference type="NCBI Taxonomy" id="519541"/>
    <lineage>
        <taxon>Eukaryota</taxon>
        <taxon>Metazoa</taxon>
        <taxon>Porifera</taxon>
        <taxon>Demospongiae</taxon>
        <taxon>Heteroscleromorpha</taxon>
        <taxon>Tetractinellida</taxon>
        <taxon>Astrophorina</taxon>
        <taxon>Geodiidae</taxon>
        <taxon>Geodia</taxon>
    </lineage>
</organism>
<feature type="compositionally biased region" description="Polar residues" evidence="4">
    <location>
        <begin position="966"/>
        <end position="979"/>
    </location>
</feature>
<keyword evidence="1" id="KW-1017">Isopeptide bond</keyword>
<feature type="compositionally biased region" description="Low complexity" evidence="4">
    <location>
        <begin position="855"/>
        <end position="866"/>
    </location>
</feature>
<feature type="domain" description="ZMYM2-like/QRICH1 C-terminal" evidence="5">
    <location>
        <begin position="216"/>
        <end position="381"/>
    </location>
</feature>
<evidence type="ECO:0000256" key="3">
    <source>
        <dbReference type="ARBA" id="ARBA00022843"/>
    </source>
</evidence>
<keyword evidence="2" id="KW-0597">Phosphoprotein</keyword>
<gene>
    <name evidence="6" type="ORF">GBAR_LOCUS7283</name>
</gene>
<reference evidence="6" key="1">
    <citation type="submission" date="2023-03" db="EMBL/GenBank/DDBJ databases">
        <authorList>
            <person name="Steffen K."/>
            <person name="Cardenas P."/>
        </authorList>
    </citation>
    <scope>NUCLEOTIDE SEQUENCE</scope>
</reference>
<feature type="compositionally biased region" description="Polar residues" evidence="4">
    <location>
        <begin position="1"/>
        <end position="13"/>
    </location>
</feature>
<evidence type="ECO:0000256" key="4">
    <source>
        <dbReference type="SAM" id="MobiDB-lite"/>
    </source>
</evidence>
<feature type="region of interest" description="Disordered" evidence="4">
    <location>
        <begin position="966"/>
        <end position="1042"/>
    </location>
</feature>
<evidence type="ECO:0000256" key="2">
    <source>
        <dbReference type="ARBA" id="ARBA00022553"/>
    </source>
</evidence>
<feature type="region of interest" description="Disordered" evidence="4">
    <location>
        <begin position="1"/>
        <end position="96"/>
    </location>
</feature>
<name>A0AA35W8J2_GEOBA</name>
<dbReference type="EMBL" id="CASHTH010001090">
    <property type="protein sequence ID" value="CAI8011229.1"/>
    <property type="molecule type" value="Genomic_DNA"/>
</dbReference>
<comment type="caution">
    <text evidence="6">The sequence shown here is derived from an EMBL/GenBank/DDBJ whole genome shotgun (WGS) entry which is preliminary data.</text>
</comment>
<dbReference type="PANTHER" id="PTHR21446">
    <property type="entry name" value="DUF3504 DOMAIN-CONTAINING PROTEIN"/>
    <property type="match status" value="1"/>
</dbReference>
<feature type="region of interest" description="Disordered" evidence="4">
    <location>
        <begin position="506"/>
        <end position="538"/>
    </location>
</feature>
<evidence type="ECO:0000313" key="6">
    <source>
        <dbReference type="EMBL" id="CAI8011229.1"/>
    </source>
</evidence>
<feature type="compositionally biased region" description="Low complexity" evidence="4">
    <location>
        <begin position="528"/>
        <end position="537"/>
    </location>
</feature>
<keyword evidence="7" id="KW-1185">Reference proteome</keyword>
<dbReference type="Proteomes" id="UP001174909">
    <property type="component" value="Unassembled WGS sequence"/>
</dbReference>
<dbReference type="InterPro" id="IPR052787">
    <property type="entry name" value="MAVS"/>
</dbReference>
<dbReference type="InterPro" id="IPR021893">
    <property type="entry name" value="ZMYM2-like_C"/>
</dbReference>
<evidence type="ECO:0000259" key="5">
    <source>
        <dbReference type="Pfam" id="PF12012"/>
    </source>
</evidence>
<feature type="compositionally biased region" description="Polar residues" evidence="4">
    <location>
        <begin position="1028"/>
        <end position="1037"/>
    </location>
</feature>
<feature type="domain" description="ZMYM2-like/QRICH1 C-terminal" evidence="5">
    <location>
        <begin position="671"/>
        <end position="820"/>
    </location>
</feature>
<proteinExistence type="predicted"/>
<dbReference type="AlphaFoldDB" id="A0AA35W8J2"/>
<protein>
    <submittedName>
        <fullName evidence="6">Zinc finger MYM-type protein 2</fullName>
    </submittedName>
</protein>
<dbReference type="Pfam" id="PF12012">
    <property type="entry name" value="DUF3504"/>
    <property type="match status" value="2"/>
</dbReference>
<keyword evidence="3" id="KW-0832">Ubl conjugation</keyword>
<feature type="compositionally biased region" description="Low complexity" evidence="4">
    <location>
        <begin position="1012"/>
        <end position="1027"/>
    </location>
</feature>
<feature type="compositionally biased region" description="Low complexity" evidence="4">
    <location>
        <begin position="488"/>
        <end position="498"/>
    </location>
</feature>
<sequence>METSAVLESTSTANRKRPQSVGHEGADNSSVEGGARANAGENGGSGLDDHRGSLCPPPTKRATTVSAASPEEENGSSSEQSELEEHAPGSNQTAKSNRWAMTHFCRWLEDHNERHPEDPVPVDLLKRHKEPELLNKWLARYANEARRLDGKPYPATSVYFLLAALVRQMRSEDPSTPNFLTSSNIQFKPLHDSLESTFRRLREEVPNEPKNPPPLTHEEEERLWSSGALSCNSPRGLMRAVYFLNVKYLGLTGGNKHRLLKLSQFKRLNNPPCYVYSYTEPSLSVFEKGTNSSTSVWIRKRSESSQSSLVRTVTLNAAPEMGTRCYVFVLDNYLQRVPPEAFAKDTFYLQPLGHTLANVPHLWYSLNPMGKNALSRLVKEMCSDAGITGARNLKVIKNSAGHRGPENIEPSAVATTGVSPQQGSMVLSPQIVIPPLSFLMQGAMQVPPLPSPTTDTPTTPVNWAGERRLLVDCSYRMDREMDSQDTASSSSACPLESSGELPVRMLRGGRKYADPPPAKKRAAGGGASMMDEGSSSDSEIDFSALPTWTKNTRVSTKWAIDTFVCWQKSRAARFPGNSEERPPSGLLKSSDPQLLGKWLGLFADEARKTDGSYYPGKTVYHILAGLHRYMRSLNPSCPNFLSDGPHFRSIHDAFVTERGNAAEYKIHRSLSKEEQDKLLASDTLSIDTPDALLKALFVLNAKSFGLHSAEHQGRLKLSYLKRMTDPLRYVYREQPAEAVSVSSMSRAKADKTVHALAGAQDAGNLCPVHVLDFYLKKIPPEAFEKDVFYLHPVKEWTSSEHWFTLRPMGRSAIAKLVGEIRATLPGLSSSSDVGHSPGAGVTSVAQGQEGDQTIAPQSSQGSPPVSVAPQVYVVHGSDPNLSPASLEGGDNSQPVILSTATSAVSQNVITPQQQERMLEIARATPNPTNQPLFFIPATCTVPPGSATLPTQTQDFFRTASITTPLNRSLYPSTQQSAVTKQPRAGRQPSVPPVIDLTATDTATQSPPPANVPAPAQTTNQQPTQPVQSSLPQSTPSQAFKKESQQLMDRECCIYGVVHSPGHRGSSLVTPCGMMVVGGGGEGGVVKVWTCDNGEHQHSFSLPQSTVISSISHHPSFHLLAVSSLSYHHPVSLLTHHQ</sequence>
<feature type="region of interest" description="Disordered" evidence="4">
    <location>
        <begin position="827"/>
        <end position="866"/>
    </location>
</feature>